<keyword evidence="3" id="KW-0489">Methyltransferase</keyword>
<protein>
    <submittedName>
        <fullName evidence="3">Class I SAM-dependent methyltransferase</fullName>
    </submittedName>
</protein>
<accession>A0A5C8Z381</accession>
<feature type="region of interest" description="Disordered" evidence="1">
    <location>
        <begin position="18"/>
        <end position="39"/>
    </location>
</feature>
<dbReference type="Gene3D" id="3.40.50.150">
    <property type="entry name" value="Vaccinia Virus protein VP39"/>
    <property type="match status" value="1"/>
</dbReference>
<name>A0A5C8Z381_9ACTN</name>
<evidence type="ECO:0000259" key="2">
    <source>
        <dbReference type="Pfam" id="PF13649"/>
    </source>
</evidence>
<evidence type="ECO:0000313" key="3">
    <source>
        <dbReference type="EMBL" id="TXR52555.1"/>
    </source>
</evidence>
<evidence type="ECO:0000256" key="1">
    <source>
        <dbReference type="SAM" id="MobiDB-lite"/>
    </source>
</evidence>
<dbReference type="PANTHER" id="PTHR42912:SF45">
    <property type="entry name" value="23S RRNA (GUANINE(745)-N(1))-METHYLTRANSFERASE"/>
    <property type="match status" value="1"/>
</dbReference>
<dbReference type="PANTHER" id="PTHR42912">
    <property type="entry name" value="METHYLTRANSFERASE"/>
    <property type="match status" value="1"/>
</dbReference>
<dbReference type="Pfam" id="PF13649">
    <property type="entry name" value="Methyltransf_25"/>
    <property type="match status" value="1"/>
</dbReference>
<feature type="domain" description="Methyltransferase" evidence="2">
    <location>
        <begin position="94"/>
        <end position="184"/>
    </location>
</feature>
<dbReference type="EMBL" id="VKAC01000013">
    <property type="protein sequence ID" value="TXR52555.1"/>
    <property type="molecule type" value="Genomic_DNA"/>
</dbReference>
<proteinExistence type="predicted"/>
<dbReference type="InterPro" id="IPR029063">
    <property type="entry name" value="SAM-dependent_MTases_sf"/>
</dbReference>
<comment type="caution">
    <text evidence="3">The sequence shown here is derived from an EMBL/GenBank/DDBJ whole genome shotgun (WGS) entry which is preliminary data.</text>
</comment>
<sequence length="256" mass="26832">MARRGSGISWHLLSARPVPRRGRSAAPQQRDPVSAVGPTVTAVRQPDDLADVRASYDRVADAYVAMGAGLLGPEPWLRAALAAFTEHVAPLGPVLDVGCGPGTTTAHLASLGVDVRGVDLSSGMVGHARRLHPGLSFEVASATDLRLADASLGGALGWWSLVNLPRDVLAAVVADLARALVTGGQLLLGAHVGDEDVPRTSAYGVDGVRWTTHRWLPDALVDVVVSAGLELVTELRFPARGSQPPQVLLCAQRPQR</sequence>
<gene>
    <name evidence="3" type="ORF">FMM08_19110</name>
</gene>
<dbReference type="CDD" id="cd02440">
    <property type="entry name" value="AdoMet_MTases"/>
    <property type="match status" value="1"/>
</dbReference>
<dbReference type="OrthoDB" id="9805171at2"/>
<keyword evidence="3" id="KW-0808">Transferase</keyword>
<evidence type="ECO:0000313" key="4">
    <source>
        <dbReference type="Proteomes" id="UP000321234"/>
    </source>
</evidence>
<dbReference type="InterPro" id="IPR041698">
    <property type="entry name" value="Methyltransf_25"/>
</dbReference>
<dbReference type="GO" id="GO:0032259">
    <property type="term" value="P:methylation"/>
    <property type="evidence" value="ECO:0007669"/>
    <property type="project" value="UniProtKB-KW"/>
</dbReference>
<dbReference type="SUPFAM" id="SSF53335">
    <property type="entry name" value="S-adenosyl-L-methionine-dependent methyltransferases"/>
    <property type="match status" value="1"/>
</dbReference>
<dbReference type="InterPro" id="IPR050508">
    <property type="entry name" value="Methyltransf_Superfamily"/>
</dbReference>
<dbReference type="AlphaFoldDB" id="A0A5C8Z381"/>
<dbReference type="GO" id="GO:0008168">
    <property type="term" value="F:methyltransferase activity"/>
    <property type="evidence" value="ECO:0007669"/>
    <property type="project" value="UniProtKB-KW"/>
</dbReference>
<reference evidence="3 4" key="1">
    <citation type="submission" date="2019-07" db="EMBL/GenBank/DDBJ databases">
        <title>Quadrisphaera sp. strain DD2A genome sequencing and assembly.</title>
        <authorList>
            <person name="Kim I."/>
        </authorList>
    </citation>
    <scope>NUCLEOTIDE SEQUENCE [LARGE SCALE GENOMIC DNA]</scope>
    <source>
        <strain evidence="3 4">DD2A</strain>
    </source>
</reference>
<dbReference type="Proteomes" id="UP000321234">
    <property type="component" value="Unassembled WGS sequence"/>
</dbReference>
<organism evidence="3 4">
    <name type="scientific">Quadrisphaera setariae</name>
    <dbReference type="NCBI Taxonomy" id="2593304"/>
    <lineage>
        <taxon>Bacteria</taxon>
        <taxon>Bacillati</taxon>
        <taxon>Actinomycetota</taxon>
        <taxon>Actinomycetes</taxon>
        <taxon>Kineosporiales</taxon>
        <taxon>Kineosporiaceae</taxon>
        <taxon>Quadrisphaera</taxon>
    </lineage>
</organism>
<keyword evidence="4" id="KW-1185">Reference proteome</keyword>